<comment type="caution">
    <text evidence="2">The sequence shown here is derived from an EMBL/GenBank/DDBJ whole genome shotgun (WGS) entry which is preliminary data.</text>
</comment>
<sequence length="1004" mass="112960">MDEIKLYDLYVNNETMTFNVIYNDFKSVQTLNYKQNHFYVCEIAEILNTASATNSVVGCIVNPGIHLPAIILGILKASSAFIFLDVHKPCISLKNLQNYVPVITLLMEESFFKDLSKILCDCWVEKHKVTFDNFSSLILLQSSDCSKSLCLNSKQLYSNSHKYISKLAYVIQTSGTTGEPKIVQVPHQCIVPNIIDLKQRFDVNSEDVIILCSPVTFDPSIIDIFLAVSSGCTLVIVPDQIKRIPKQFIEVIVNSKATILQATPSLIQSLGNGFIKDVLLSKDSNLRVLAFGGEPCPSLEILKRWKSKENNTKLFNLYGLTEVSCWASCFEINLGDNTLTSNIPLGKPLLDTNIEMTKEGELYIGGEKRWCVINDEQWPDDRHKIMRSTGDIAIQMPNDMLYFEGRKDNIIKFKGQKLSLLRINTLLEDVGGISNYVLHFDNISSKLLLFIIQDSKTTFNKKLRYNVLKKLQSSISNLPVIEIITTVHIPLTKHGKTDVKKLLSLRNTKDQLGKNCVPMSVSESLEIVCKLWKDYTKQCSIAETDNFILNGGDSILALQLISDIEWEFQMEIPELLDIVLNCSFKDVCEIIKSNLRGARKLKRKEENISVSIKEFSPGPSPKKVCIVVSECFEIASRRGYFLRCNHSKERTCNYKICDKLFNTNLSLELKCKFDLKKCIDASPCVAYFFRSNKLLVFIGSHAGLFCCFSLLETDVKWTINLPDRIESSSCMSLCGKYVYVGCYDHNLYGINIKDGSIQWHFKTGAEVKSSPVVSSQNVVFVGSHDKHLYAINGENGKLLWKKIIAHSSIFSSPTLFEKLDAVSVATLDGTVAILKMDSGDFIWTFHYKKPIFSSPLFTSSGIFIGATNNCFLHFNISGSLIFEYETKGSIFSSACVILNNDHIVFGCHDSSVYCIKSNGENVWKFCGDSPIYSTPFAFQWKQSKYIAVASVSGVLYILDQTHGEVKHSWKCPGEIFSSPTVLNNFLVIGCRDNNVYCFSLLNVS</sequence>
<dbReference type="Gene3D" id="3.40.50.12780">
    <property type="entry name" value="N-terminal domain of ligase-like"/>
    <property type="match status" value="1"/>
</dbReference>
<dbReference type="InterPro" id="IPR036736">
    <property type="entry name" value="ACP-like_sf"/>
</dbReference>
<dbReference type="InterPro" id="IPR009081">
    <property type="entry name" value="PP-bd_ACP"/>
</dbReference>
<dbReference type="PANTHER" id="PTHR44394">
    <property type="entry name" value="BETA-ALANINE-ACTIVATING ENZYME"/>
    <property type="match status" value="1"/>
</dbReference>
<dbReference type="InterPro" id="IPR002372">
    <property type="entry name" value="PQQ_rpt_dom"/>
</dbReference>
<feature type="domain" description="Carrier" evidence="1">
    <location>
        <begin position="519"/>
        <end position="595"/>
    </location>
</feature>
<dbReference type="InterPro" id="IPR015943">
    <property type="entry name" value="WD40/YVTN_repeat-like_dom_sf"/>
</dbReference>
<dbReference type="SUPFAM" id="SSF50998">
    <property type="entry name" value="Quinoprotein alcohol dehydrogenase-like"/>
    <property type="match status" value="1"/>
</dbReference>
<dbReference type="PROSITE" id="PS50075">
    <property type="entry name" value="CARRIER"/>
    <property type="match status" value="1"/>
</dbReference>
<dbReference type="InterPro" id="IPR018391">
    <property type="entry name" value="PQQ_b-propeller_rpt"/>
</dbReference>
<accession>A0A8X6IN77</accession>
<dbReference type="InterPro" id="IPR011047">
    <property type="entry name" value="Quinoprotein_ADH-like_sf"/>
</dbReference>
<evidence type="ECO:0000313" key="2">
    <source>
        <dbReference type="EMBL" id="GFS53184.1"/>
    </source>
</evidence>
<dbReference type="InterPro" id="IPR042099">
    <property type="entry name" value="ANL_N_sf"/>
</dbReference>
<protein>
    <submittedName>
        <fullName evidence="2">Beta-alanine-activating enzyme</fullName>
    </submittedName>
</protein>
<dbReference type="GO" id="GO:0043041">
    <property type="term" value="P:amino acid activation for nonribosomal peptide biosynthetic process"/>
    <property type="evidence" value="ECO:0007669"/>
    <property type="project" value="TreeGrafter"/>
</dbReference>
<proteinExistence type="predicted"/>
<dbReference type="AlphaFoldDB" id="A0A8X6IN77"/>
<reference evidence="2" key="1">
    <citation type="submission" date="2020-08" db="EMBL/GenBank/DDBJ databases">
        <title>Multicomponent nature underlies the extraordinary mechanical properties of spider dragline silk.</title>
        <authorList>
            <person name="Kono N."/>
            <person name="Nakamura H."/>
            <person name="Mori M."/>
            <person name="Yoshida Y."/>
            <person name="Ohtoshi R."/>
            <person name="Malay A.D."/>
            <person name="Moran D.A.P."/>
            <person name="Tomita M."/>
            <person name="Numata K."/>
            <person name="Arakawa K."/>
        </authorList>
    </citation>
    <scope>NUCLEOTIDE SEQUENCE</scope>
</reference>
<organism evidence="2 3">
    <name type="scientific">Trichonephila inaurata madagascariensis</name>
    <dbReference type="NCBI Taxonomy" id="2747483"/>
    <lineage>
        <taxon>Eukaryota</taxon>
        <taxon>Metazoa</taxon>
        <taxon>Ecdysozoa</taxon>
        <taxon>Arthropoda</taxon>
        <taxon>Chelicerata</taxon>
        <taxon>Arachnida</taxon>
        <taxon>Araneae</taxon>
        <taxon>Araneomorphae</taxon>
        <taxon>Entelegynae</taxon>
        <taxon>Araneoidea</taxon>
        <taxon>Nephilidae</taxon>
        <taxon>Trichonephila</taxon>
        <taxon>Trichonephila inaurata</taxon>
    </lineage>
</organism>
<dbReference type="Pfam" id="PF00501">
    <property type="entry name" value="AMP-binding"/>
    <property type="match status" value="1"/>
</dbReference>
<keyword evidence="3" id="KW-1185">Reference proteome</keyword>
<gene>
    <name evidence="2" type="primary">AASDH</name>
    <name evidence="2" type="ORF">TNIN_120531</name>
</gene>
<dbReference type="OrthoDB" id="416786at2759"/>
<dbReference type="EMBL" id="BMAV01026761">
    <property type="protein sequence ID" value="GFS53184.1"/>
    <property type="molecule type" value="Genomic_DNA"/>
</dbReference>
<evidence type="ECO:0000313" key="3">
    <source>
        <dbReference type="Proteomes" id="UP000886998"/>
    </source>
</evidence>
<dbReference type="SUPFAM" id="SSF56801">
    <property type="entry name" value="Acetyl-CoA synthetase-like"/>
    <property type="match status" value="1"/>
</dbReference>
<dbReference type="InterPro" id="IPR020845">
    <property type="entry name" value="AMP-binding_CS"/>
</dbReference>
<dbReference type="PROSITE" id="PS00455">
    <property type="entry name" value="AMP_BINDING"/>
    <property type="match status" value="1"/>
</dbReference>
<dbReference type="Proteomes" id="UP000886998">
    <property type="component" value="Unassembled WGS sequence"/>
</dbReference>
<name>A0A8X6IN77_9ARAC</name>
<dbReference type="SMART" id="SM00564">
    <property type="entry name" value="PQQ"/>
    <property type="match status" value="5"/>
</dbReference>
<dbReference type="Gene3D" id="1.10.1200.10">
    <property type="entry name" value="ACP-like"/>
    <property type="match status" value="1"/>
</dbReference>
<dbReference type="PANTHER" id="PTHR44394:SF1">
    <property type="entry name" value="BETA-ALANINE-ACTIVATING ENZYME"/>
    <property type="match status" value="1"/>
</dbReference>
<dbReference type="Gene3D" id="2.130.10.10">
    <property type="entry name" value="YVTN repeat-like/Quinoprotein amine dehydrogenase"/>
    <property type="match status" value="2"/>
</dbReference>
<dbReference type="InterPro" id="IPR000873">
    <property type="entry name" value="AMP-dep_synth/lig_dom"/>
</dbReference>
<dbReference type="SUPFAM" id="SSF47336">
    <property type="entry name" value="ACP-like"/>
    <property type="match status" value="1"/>
</dbReference>
<dbReference type="InterPro" id="IPR052091">
    <property type="entry name" value="Beta-ala_Activ/Resist"/>
</dbReference>
<dbReference type="Pfam" id="PF13570">
    <property type="entry name" value="Beta-prop_ACSF4"/>
    <property type="match status" value="1"/>
</dbReference>
<evidence type="ECO:0000259" key="1">
    <source>
        <dbReference type="PROSITE" id="PS50075"/>
    </source>
</evidence>